<dbReference type="InterPro" id="IPR016181">
    <property type="entry name" value="Acyl_CoA_acyltransferase"/>
</dbReference>
<keyword evidence="1" id="KW-0808">Transferase</keyword>
<dbReference type="EC" id="2.3.1.202" evidence="1"/>
<keyword evidence="1" id="KW-0012">Acyltransferase</keyword>
<dbReference type="SUPFAM" id="SSF55729">
    <property type="entry name" value="Acyl-CoA N-acyltransferases (Nat)"/>
    <property type="match status" value="1"/>
</dbReference>
<dbReference type="GO" id="GO:0016746">
    <property type="term" value="F:acyltransferase activity"/>
    <property type="evidence" value="ECO:0007669"/>
    <property type="project" value="UniProtKB-KW"/>
</dbReference>
<dbReference type="EMBL" id="CP053840">
    <property type="protein sequence ID" value="QKF68415.1"/>
    <property type="molecule type" value="Genomic_DNA"/>
</dbReference>
<dbReference type="RefSeq" id="WP_128359565.1">
    <property type="nucleotide sequence ID" value="NZ_CP053840.1"/>
</dbReference>
<sequence length="178" mass="21490">MKIVFKNYSTLNEQESFEILNIRNRDFIRKNMITNEIISLENHTKWINSLKNNSDKKYFAVLKENEVLGSCSWVKEKDEFTWGIFFKEEVNPIISSCCAYLFLDNCFFNNKIKKIGSLVKKENSIAFSFNKNFGFELYKENEEYFYLELEKQKWENRKNSKLLKPIKNYLDKIDFKFK</sequence>
<name>A0AAE7BD76_9BACT</name>
<keyword evidence="2" id="KW-1185">Reference proteome</keyword>
<dbReference type="Proteomes" id="UP000503482">
    <property type="component" value="Chromosome"/>
</dbReference>
<organism evidence="1 2">
    <name type="scientific">Arcobacter venerupis</name>
    <dbReference type="NCBI Taxonomy" id="1054033"/>
    <lineage>
        <taxon>Bacteria</taxon>
        <taxon>Pseudomonadati</taxon>
        <taxon>Campylobacterota</taxon>
        <taxon>Epsilonproteobacteria</taxon>
        <taxon>Campylobacterales</taxon>
        <taxon>Arcobacteraceae</taxon>
        <taxon>Arcobacter</taxon>
    </lineage>
</organism>
<dbReference type="Gene3D" id="3.40.630.30">
    <property type="match status" value="1"/>
</dbReference>
<protein>
    <submittedName>
        <fullName evidence="1">UDP-4-amino-4,6-dideoxy-beta-L-AltNAc o-acetyltransferase</fullName>
        <ecNumber evidence="1">2.3.1.202</ecNumber>
    </submittedName>
</protein>
<gene>
    <name evidence="1" type="primary">pseH</name>
    <name evidence="1" type="ORF">AVENP_2940</name>
</gene>
<evidence type="ECO:0000313" key="2">
    <source>
        <dbReference type="Proteomes" id="UP000503482"/>
    </source>
</evidence>
<evidence type="ECO:0000313" key="1">
    <source>
        <dbReference type="EMBL" id="QKF68415.1"/>
    </source>
</evidence>
<proteinExistence type="predicted"/>
<dbReference type="AlphaFoldDB" id="A0AAE7BD76"/>
<dbReference type="KEGG" id="avp:AVENP_2940"/>
<reference evidence="1 2" key="1">
    <citation type="submission" date="2020-05" db="EMBL/GenBank/DDBJ databases">
        <title>Complete genome sequencing of Campylobacter and Arcobacter type strains.</title>
        <authorList>
            <person name="Miller W.G."/>
            <person name="Yee E."/>
        </authorList>
    </citation>
    <scope>NUCLEOTIDE SEQUENCE [LARGE SCALE GENOMIC DNA]</scope>
    <source>
        <strain evidence="1 2">LMG 26156</strain>
    </source>
</reference>
<accession>A0AAE7BD76</accession>